<protein>
    <submittedName>
        <fullName evidence="5">DeoR/GlpR transcriptional regulator</fullName>
    </submittedName>
</protein>
<evidence type="ECO:0000256" key="2">
    <source>
        <dbReference type="ARBA" id="ARBA00023125"/>
    </source>
</evidence>
<dbReference type="SMART" id="SM00420">
    <property type="entry name" value="HTH_DEOR"/>
    <property type="match status" value="1"/>
</dbReference>
<dbReference type="Gene3D" id="1.10.10.10">
    <property type="entry name" value="Winged helix-like DNA-binding domain superfamily/Winged helix DNA-binding domain"/>
    <property type="match status" value="1"/>
</dbReference>
<dbReference type="InterPro" id="IPR037171">
    <property type="entry name" value="NagB/RpiA_transferase-like"/>
</dbReference>
<dbReference type="SUPFAM" id="SSF100950">
    <property type="entry name" value="NagB/RpiA/CoA transferase-like"/>
    <property type="match status" value="1"/>
</dbReference>
<name>A0A5Y2S6D2_SALER</name>
<accession>A0A5Y2S6D2</accession>
<dbReference type="PANTHER" id="PTHR30363">
    <property type="entry name" value="HTH-TYPE TRANSCRIPTIONAL REGULATOR SRLR-RELATED"/>
    <property type="match status" value="1"/>
</dbReference>
<dbReference type="InterPro" id="IPR050313">
    <property type="entry name" value="Carb_Metab_HTH_regulators"/>
</dbReference>
<dbReference type="GO" id="GO:0003677">
    <property type="term" value="F:DNA binding"/>
    <property type="evidence" value="ECO:0007669"/>
    <property type="project" value="UniProtKB-KW"/>
</dbReference>
<feature type="domain" description="HTH deoR-type" evidence="4">
    <location>
        <begin position="6"/>
        <end position="61"/>
    </location>
</feature>
<evidence type="ECO:0000256" key="1">
    <source>
        <dbReference type="ARBA" id="ARBA00023015"/>
    </source>
</evidence>
<dbReference type="InterPro" id="IPR001034">
    <property type="entry name" value="DeoR_HTH"/>
</dbReference>
<sequence>MKVAHSKSRRIKILELVNQAGKISFDELLKQLLVSEATLRRDLSELEEQKLLVRFRGGARKIRNTVESSMQMKQTLNVLEKERIGKYAAGLIEPNELVFIGSGTTTLALAHALNDTSMTVITNGIVHAEILHNKKINTFLLCGFIRQHTRSLSGKEMLQLLASYHFDRAFVGANGINVELDILSADENEHQIKQLIARQSKAMFVLADNSKFGKTAMYLVPKALSQNISIITDSGVIGYENQPRLITLPNE</sequence>
<dbReference type="PRINTS" id="PR00037">
    <property type="entry name" value="HTHLACR"/>
</dbReference>
<keyword evidence="1" id="KW-0805">Transcription regulation</keyword>
<proteinExistence type="predicted"/>
<dbReference type="Gene3D" id="3.40.50.1360">
    <property type="match status" value="1"/>
</dbReference>
<dbReference type="GO" id="GO:0003700">
    <property type="term" value="F:DNA-binding transcription factor activity"/>
    <property type="evidence" value="ECO:0007669"/>
    <property type="project" value="InterPro"/>
</dbReference>
<dbReference type="PANTHER" id="PTHR30363:SF44">
    <property type="entry name" value="AGA OPERON TRANSCRIPTIONAL REPRESSOR-RELATED"/>
    <property type="match status" value="1"/>
</dbReference>
<dbReference type="Proteomes" id="UP000839746">
    <property type="component" value="Unassembled WGS sequence"/>
</dbReference>
<evidence type="ECO:0000313" key="6">
    <source>
        <dbReference type="EMBL" id="ECJ4507267.1"/>
    </source>
</evidence>
<keyword evidence="3" id="KW-0804">Transcription</keyword>
<gene>
    <name evidence="6" type="ORF">DNU24_16450</name>
    <name evidence="5" type="ORF">FNN84_21250</name>
</gene>
<dbReference type="SUPFAM" id="SSF46785">
    <property type="entry name" value="Winged helix' DNA-binding domain"/>
    <property type="match status" value="1"/>
</dbReference>
<dbReference type="SMART" id="SM01134">
    <property type="entry name" value="DeoRC"/>
    <property type="match status" value="1"/>
</dbReference>
<dbReference type="Pfam" id="PF08220">
    <property type="entry name" value="HTH_DeoR"/>
    <property type="match status" value="1"/>
</dbReference>
<dbReference type="Pfam" id="PF00455">
    <property type="entry name" value="DeoRC"/>
    <property type="match status" value="1"/>
</dbReference>
<evidence type="ECO:0000256" key="3">
    <source>
        <dbReference type="ARBA" id="ARBA00023163"/>
    </source>
</evidence>
<comment type="caution">
    <text evidence="5">The sequence shown here is derived from an EMBL/GenBank/DDBJ whole genome shotgun (WGS) entry which is preliminary data.</text>
</comment>
<dbReference type="AlphaFoldDB" id="A0A5Y2S6D2"/>
<dbReference type="InterPro" id="IPR036390">
    <property type="entry name" value="WH_DNA-bd_sf"/>
</dbReference>
<dbReference type="EMBL" id="AAILSQ010000029">
    <property type="protein sequence ID" value="ECF6053713.1"/>
    <property type="molecule type" value="Genomic_DNA"/>
</dbReference>
<reference evidence="5" key="1">
    <citation type="submission" date="2019-07" db="EMBL/GenBank/DDBJ databases">
        <authorList>
            <person name="Ashton P.M."/>
            <person name="Dallman T."/>
            <person name="Nair S."/>
            <person name="De Pinna E."/>
            <person name="Peters T."/>
            <person name="Grant K."/>
        </authorList>
    </citation>
    <scope>NUCLEOTIDE SEQUENCE [LARGE SCALE GENOMIC DNA]</scope>
    <source>
        <strain evidence="5">107213</strain>
        <strain evidence="6">318584</strain>
    </source>
</reference>
<keyword evidence="2" id="KW-0238">DNA-binding</keyword>
<dbReference type="EMBL" id="AAIYKG010000017">
    <property type="protein sequence ID" value="ECJ4507267.1"/>
    <property type="molecule type" value="Genomic_DNA"/>
</dbReference>
<dbReference type="InterPro" id="IPR036388">
    <property type="entry name" value="WH-like_DNA-bd_sf"/>
</dbReference>
<organism evidence="5">
    <name type="scientific">Salmonella enterica subsp. salamae</name>
    <dbReference type="NCBI Taxonomy" id="59202"/>
    <lineage>
        <taxon>Bacteria</taxon>
        <taxon>Pseudomonadati</taxon>
        <taxon>Pseudomonadota</taxon>
        <taxon>Gammaproteobacteria</taxon>
        <taxon>Enterobacterales</taxon>
        <taxon>Enterobacteriaceae</taxon>
        <taxon>Salmonella</taxon>
    </lineage>
</organism>
<dbReference type="PROSITE" id="PS51000">
    <property type="entry name" value="HTH_DEOR_2"/>
    <property type="match status" value="1"/>
</dbReference>
<dbReference type="Proteomes" id="UP000839747">
    <property type="component" value="Unassembled WGS sequence"/>
</dbReference>
<evidence type="ECO:0000259" key="4">
    <source>
        <dbReference type="PROSITE" id="PS51000"/>
    </source>
</evidence>
<dbReference type="PROSITE" id="PS00894">
    <property type="entry name" value="HTH_DEOR_1"/>
    <property type="match status" value="1"/>
</dbReference>
<dbReference type="InterPro" id="IPR014036">
    <property type="entry name" value="DeoR-like_C"/>
</dbReference>
<dbReference type="InterPro" id="IPR018356">
    <property type="entry name" value="Tscrpt_reg_HTH_DeoR_CS"/>
</dbReference>
<evidence type="ECO:0000313" key="5">
    <source>
        <dbReference type="EMBL" id="ECF6053713.1"/>
    </source>
</evidence>